<dbReference type="PANTHER" id="PTHR43265:SF1">
    <property type="entry name" value="ESTERASE ESTD"/>
    <property type="match status" value="1"/>
</dbReference>
<comment type="caution">
    <text evidence="2">The sequence shown here is derived from an EMBL/GenBank/DDBJ whole genome shotgun (WGS) entry which is preliminary data.</text>
</comment>
<organism evidence="2 3">
    <name type="scientific">Sphingomonas floccifaciens</name>
    <dbReference type="NCBI Taxonomy" id="1844115"/>
    <lineage>
        <taxon>Bacteria</taxon>
        <taxon>Pseudomonadati</taxon>
        <taxon>Pseudomonadota</taxon>
        <taxon>Alphaproteobacteria</taxon>
        <taxon>Sphingomonadales</taxon>
        <taxon>Sphingomonadaceae</taxon>
        <taxon>Sphingomonas</taxon>
    </lineage>
</organism>
<keyword evidence="2" id="KW-0378">Hydrolase</keyword>
<dbReference type="Gene3D" id="3.40.50.1820">
    <property type="entry name" value="alpha/beta hydrolase"/>
    <property type="match status" value="1"/>
</dbReference>
<dbReference type="Proteomes" id="UP001597283">
    <property type="component" value="Unassembled WGS sequence"/>
</dbReference>
<feature type="domain" description="AB hydrolase-1" evidence="1">
    <location>
        <begin position="42"/>
        <end position="272"/>
    </location>
</feature>
<evidence type="ECO:0000259" key="1">
    <source>
        <dbReference type="Pfam" id="PF12697"/>
    </source>
</evidence>
<accession>A0ABW4NDB9</accession>
<dbReference type="InterPro" id="IPR000073">
    <property type="entry name" value="AB_hydrolase_1"/>
</dbReference>
<reference evidence="3" key="1">
    <citation type="journal article" date="2019" name="Int. J. Syst. Evol. Microbiol.">
        <title>The Global Catalogue of Microorganisms (GCM) 10K type strain sequencing project: providing services to taxonomists for standard genome sequencing and annotation.</title>
        <authorList>
            <consortium name="The Broad Institute Genomics Platform"/>
            <consortium name="The Broad Institute Genome Sequencing Center for Infectious Disease"/>
            <person name="Wu L."/>
            <person name="Ma J."/>
        </authorList>
    </citation>
    <scope>NUCLEOTIDE SEQUENCE [LARGE SCALE GENOMIC DNA]</scope>
    <source>
        <strain evidence="3">Q85</strain>
    </source>
</reference>
<dbReference type="RefSeq" id="WP_380940514.1">
    <property type="nucleotide sequence ID" value="NZ_JBHUFC010000003.1"/>
</dbReference>
<proteinExistence type="predicted"/>
<keyword evidence="3" id="KW-1185">Reference proteome</keyword>
<gene>
    <name evidence="2" type="ORF">ACFSC3_11240</name>
</gene>
<dbReference type="InterPro" id="IPR029058">
    <property type="entry name" value="AB_hydrolase_fold"/>
</dbReference>
<dbReference type="SUPFAM" id="SSF53474">
    <property type="entry name" value="alpha/beta-Hydrolases"/>
    <property type="match status" value="1"/>
</dbReference>
<protein>
    <submittedName>
        <fullName evidence="2">Alpha/beta hydrolase</fullName>
    </submittedName>
</protein>
<evidence type="ECO:0000313" key="3">
    <source>
        <dbReference type="Proteomes" id="UP001597283"/>
    </source>
</evidence>
<dbReference type="Pfam" id="PF12697">
    <property type="entry name" value="Abhydrolase_6"/>
    <property type="match status" value="1"/>
</dbReference>
<dbReference type="InterPro" id="IPR053145">
    <property type="entry name" value="AB_hydrolase_Est10"/>
</dbReference>
<sequence length="322" mass="32589">MMLTAMLLAAAAPQVEQVAVPGPQGPLAGTLTLAEGKGPAVIIIPGSGPTDRDGNSPLGITAGSYRMLADALAAKGVSSIRIDKRGMFGSRAAVADPNDATMAGYADDARAWARLAAKRSGTACAWLVGHSEGGVVALQAAQSADGICGVVLLASPGRPLGAVMRGQFRANPANAPILDAALGMLDAVEAGKTVDPATLPVPLNGMFPLGVQKYLTGVIALDPAQLAATAKVPVVVVQGDADLQVSVDDDAKRIAAANPKARLTVLPGVNHVLKQVGGDRLANQRSYADSSLPIAPEVVEAVVEAVKPALSNHRHPRGGGDQ</sequence>
<dbReference type="GO" id="GO:0016787">
    <property type="term" value="F:hydrolase activity"/>
    <property type="evidence" value="ECO:0007669"/>
    <property type="project" value="UniProtKB-KW"/>
</dbReference>
<dbReference type="EMBL" id="JBHUFC010000003">
    <property type="protein sequence ID" value="MFD1788147.1"/>
    <property type="molecule type" value="Genomic_DNA"/>
</dbReference>
<evidence type="ECO:0000313" key="2">
    <source>
        <dbReference type="EMBL" id="MFD1788147.1"/>
    </source>
</evidence>
<name>A0ABW4NDB9_9SPHN</name>
<dbReference type="PANTHER" id="PTHR43265">
    <property type="entry name" value="ESTERASE ESTD"/>
    <property type="match status" value="1"/>
</dbReference>